<evidence type="ECO:0000313" key="1">
    <source>
        <dbReference type="EMBL" id="OAT46614.1"/>
    </source>
</evidence>
<comment type="caution">
    <text evidence="1">The sequence shown here is derived from an EMBL/GenBank/DDBJ whole genome shotgun (WGS) entry which is preliminary data.</text>
</comment>
<gene>
    <name evidence="1" type="ORF">M997_2095</name>
</gene>
<protein>
    <submittedName>
        <fullName evidence="1">Uncharacterized protein</fullName>
    </submittedName>
</protein>
<dbReference type="RefSeq" id="WP_192876358.1">
    <property type="nucleotide sequence ID" value="NZ_LXEV01000023.1"/>
</dbReference>
<proteinExistence type="predicted"/>
<keyword evidence="2" id="KW-1185">Reference proteome</keyword>
<name>A0AAJ3LTM7_PROHU</name>
<dbReference type="EMBL" id="LXEV01000023">
    <property type="protein sequence ID" value="OAT46614.1"/>
    <property type="molecule type" value="Genomic_DNA"/>
</dbReference>
<dbReference type="AlphaFoldDB" id="A0AAJ3LTM7"/>
<sequence>MSNGIKIEHPSRLIPSTIYKDIKFKEKGQVLNVDNSNNSYANNISSNEKEKKHFSINKANNYVYLGSTNTSLLNNMGVTLEEDGSLLLIKGRSYDLFAGLYHKHLKGGFKYEGFNIESENGESIKFEEIYVDLDGFLIGKQKDNNSASEKDIFYKINFKKIIKEYNLENVKQGNIDSNFLVEYESYIPKENEKQDLSSINNIIEKKSKNILKINREGMRLEMELKDNQIFTKGLPARLEAKMDEVDSKIKEDNIKKDNIKEDKIKLPLEEKDKILAIKPILNQIQLVVDKGNKIKIYYLDPLNIFSIKDCQFEITRLTQEPPLSFYSMVGENNFKNYHSGQPFSTQTIGNFSSQHIPFFSSFIDNSRVHIDKAKQQYALKKYKAMMSSIAKSVDPGFRGLFSNIKQLVNSSTSSYKNKNIALDGVKKNISKSYAVLNKVVKGINNGKTQGEVIYSVVKELKEKESITLNHYNDIRAFFGMNAFNLPKNIGVNAFLLASYAKTHSCTLSKAEEVKEETKETEVIFSFVNKNNMDVSAGLSAGIGAYNQRWGNDSINYGVITPAMASVILNINHEKQSNFSFKIALDDVAECIDKGLYITKDRLKYSSTLKKNRKINASLGVELRSEASFDVGVSVGSNTEVTIPRNAIGANFIANVLKLNININKFLDYGQLESDESKRDVSLKLLDFNFELYRDLKFTPSSTSSTNEIQWYPLTTVKNFEVMIQKKLMHF</sequence>
<dbReference type="Proteomes" id="UP000078250">
    <property type="component" value="Unassembled WGS sequence"/>
</dbReference>
<evidence type="ECO:0000313" key="2">
    <source>
        <dbReference type="Proteomes" id="UP000078250"/>
    </source>
</evidence>
<organism evidence="1 2">
    <name type="scientific">Proteus hauseri ATCC 700826</name>
    <dbReference type="NCBI Taxonomy" id="1354271"/>
    <lineage>
        <taxon>Bacteria</taxon>
        <taxon>Pseudomonadati</taxon>
        <taxon>Pseudomonadota</taxon>
        <taxon>Gammaproteobacteria</taxon>
        <taxon>Enterobacterales</taxon>
        <taxon>Morganellaceae</taxon>
        <taxon>Proteus</taxon>
    </lineage>
</organism>
<accession>A0AAJ3LTM7</accession>
<reference evidence="1 2" key="1">
    <citation type="submission" date="2016-04" db="EMBL/GenBank/DDBJ databases">
        <title>ATOL: Assembling a taxonomically balanced genome-scale reconstruction of the evolutionary history of the Enterobacteriaceae.</title>
        <authorList>
            <person name="Plunkett G.III."/>
            <person name="Neeno-Eckwall E.C."/>
            <person name="Glasner J.D."/>
            <person name="Perna N.T."/>
        </authorList>
    </citation>
    <scope>NUCLEOTIDE SEQUENCE [LARGE SCALE GENOMIC DNA]</scope>
    <source>
        <strain evidence="1 2">ATCC 700826</strain>
    </source>
</reference>